<sequence length="174" mass="19473">MSYTSGYGDARTAGLSSGYGLGGPLSPRTTRYTTQQISDLLPLSPRGTRYTSQQAPLSPRTRLARYGNQDNITTETVETTTYTQQAPLSPRTRYTSTLSPRTRYGQQVTYDSTLSPRGTRYTSQQTSYTTPRYTYQQSDYTSPRGTRYTSTLSPRGSRYGQQSDYYGSYGQGTR</sequence>
<feature type="region of interest" description="Disordered" evidence="1">
    <location>
        <begin position="70"/>
        <end position="174"/>
    </location>
</feature>
<feature type="compositionally biased region" description="Polar residues" evidence="1">
    <location>
        <begin position="139"/>
        <end position="154"/>
    </location>
</feature>
<dbReference type="EMBL" id="LT994652">
    <property type="protein sequence ID" value="SPN79026.1"/>
    <property type="molecule type" value="Genomic_DNA"/>
</dbReference>
<accession>A0A2R8FDI1</accession>
<organism evidence="2">
    <name type="scientific">Cedratvirus Zaza IHUMI</name>
    <dbReference type="NCBI Taxonomy" id="2126979"/>
    <lineage>
        <taxon>Viruses</taxon>
        <taxon>Pithoviruses</taxon>
    </lineage>
</organism>
<feature type="region of interest" description="Disordered" evidence="1">
    <location>
        <begin position="1"/>
        <end position="30"/>
    </location>
</feature>
<dbReference type="Proteomes" id="UP000270547">
    <property type="component" value="Segment"/>
</dbReference>
<protein>
    <submittedName>
        <fullName evidence="2">Uncharacterized protein</fullName>
    </submittedName>
</protein>
<feature type="compositionally biased region" description="Low complexity" evidence="1">
    <location>
        <begin position="73"/>
        <end position="83"/>
    </location>
</feature>
<feature type="compositionally biased region" description="Low complexity" evidence="1">
    <location>
        <begin position="119"/>
        <end position="138"/>
    </location>
</feature>
<gene>
    <name evidence="2" type="ORF">ZAZAV_129</name>
</gene>
<evidence type="ECO:0000256" key="1">
    <source>
        <dbReference type="SAM" id="MobiDB-lite"/>
    </source>
</evidence>
<evidence type="ECO:0000313" key="2">
    <source>
        <dbReference type="EMBL" id="SPN79026.1"/>
    </source>
</evidence>
<feature type="compositionally biased region" description="Low complexity" evidence="1">
    <location>
        <begin position="156"/>
        <end position="168"/>
    </location>
</feature>
<reference evidence="2" key="1">
    <citation type="submission" date="2018-03" db="EMBL/GenBank/DDBJ databases">
        <authorList>
            <consortium name="Urmite Genomes"/>
        </authorList>
    </citation>
    <scope>NUCLEOTIDE SEQUENCE [LARGE SCALE GENOMIC DNA]</scope>
    <source>
        <strain evidence="2">IHUMI-S29</strain>
    </source>
</reference>
<feature type="compositionally biased region" description="Polar residues" evidence="1">
    <location>
        <begin position="84"/>
        <end position="116"/>
    </location>
</feature>
<name>A0A2R8FDI1_9VIRU</name>
<proteinExistence type="predicted"/>